<dbReference type="Pfam" id="PF01232">
    <property type="entry name" value="Mannitol_dh"/>
    <property type="match status" value="1"/>
</dbReference>
<dbReference type="InterPro" id="IPR023027">
    <property type="entry name" value="Mannitol_DH_CS"/>
</dbReference>
<proteinExistence type="inferred from homology"/>
<evidence type="ECO:0000256" key="4">
    <source>
        <dbReference type="ARBA" id="ARBA00038970"/>
    </source>
</evidence>
<dbReference type="Pfam" id="PF08125">
    <property type="entry name" value="Mannitol_dh_C"/>
    <property type="match status" value="1"/>
</dbReference>
<dbReference type="InterPro" id="IPR013118">
    <property type="entry name" value="Mannitol_DH_C"/>
</dbReference>
<comment type="catalytic activity">
    <reaction evidence="5">
        <text>D-mannitol + NAD(+) = D-fructose + NADH + H(+)</text>
        <dbReference type="Rhea" id="RHEA:12084"/>
        <dbReference type="ChEBI" id="CHEBI:15378"/>
        <dbReference type="ChEBI" id="CHEBI:16899"/>
        <dbReference type="ChEBI" id="CHEBI:37721"/>
        <dbReference type="ChEBI" id="CHEBI:57540"/>
        <dbReference type="ChEBI" id="CHEBI:57945"/>
        <dbReference type="EC" id="1.1.1.67"/>
    </reaction>
</comment>
<dbReference type="PANTHER" id="PTHR43362">
    <property type="entry name" value="MANNITOL DEHYDROGENASE DSF1-RELATED"/>
    <property type="match status" value="1"/>
</dbReference>
<evidence type="ECO:0000256" key="3">
    <source>
        <dbReference type="ARBA" id="ARBA00023027"/>
    </source>
</evidence>
<feature type="domain" description="Mannitol dehydrogenase N-terminal" evidence="7">
    <location>
        <begin position="231"/>
        <end position="473"/>
    </location>
</feature>
<feature type="compositionally biased region" description="Polar residues" evidence="6">
    <location>
        <begin position="21"/>
        <end position="37"/>
    </location>
</feature>
<dbReference type="eggNOG" id="ENOG502QT30">
    <property type="taxonomic scope" value="Eukaryota"/>
</dbReference>
<dbReference type="Proteomes" id="UP000054560">
    <property type="component" value="Unassembled WGS sequence"/>
</dbReference>
<evidence type="ECO:0000256" key="1">
    <source>
        <dbReference type="ARBA" id="ARBA00006541"/>
    </source>
</evidence>
<feature type="compositionally biased region" description="Basic and acidic residues" evidence="6">
    <location>
        <begin position="207"/>
        <end position="225"/>
    </location>
</feature>
<feature type="compositionally biased region" description="Basic and acidic residues" evidence="6">
    <location>
        <begin position="49"/>
        <end position="60"/>
    </location>
</feature>
<dbReference type="STRING" id="667725.A0A0L0G4I3"/>
<feature type="region of interest" description="Disordered" evidence="6">
    <location>
        <begin position="201"/>
        <end position="225"/>
    </location>
</feature>
<keyword evidence="3" id="KW-0520">NAD</keyword>
<evidence type="ECO:0000313" key="9">
    <source>
        <dbReference type="EMBL" id="KNC83721.1"/>
    </source>
</evidence>
<dbReference type="InterPro" id="IPR050988">
    <property type="entry name" value="Mannitol_DH/Oxidoreductase"/>
</dbReference>
<feature type="domain" description="Mannitol dehydrogenase C-terminal" evidence="8">
    <location>
        <begin position="488"/>
        <end position="676"/>
    </location>
</feature>
<evidence type="ECO:0000256" key="6">
    <source>
        <dbReference type="SAM" id="MobiDB-lite"/>
    </source>
</evidence>
<dbReference type="InterPro" id="IPR000669">
    <property type="entry name" value="Mannitol_DH"/>
</dbReference>
<reference evidence="9 10" key="1">
    <citation type="submission" date="2011-02" db="EMBL/GenBank/DDBJ databases">
        <title>The Genome Sequence of Sphaeroforma arctica JP610.</title>
        <authorList>
            <consortium name="The Broad Institute Genome Sequencing Platform"/>
            <person name="Russ C."/>
            <person name="Cuomo C."/>
            <person name="Young S.K."/>
            <person name="Zeng Q."/>
            <person name="Gargeya S."/>
            <person name="Alvarado L."/>
            <person name="Berlin A."/>
            <person name="Chapman S.B."/>
            <person name="Chen Z."/>
            <person name="Freedman E."/>
            <person name="Gellesch M."/>
            <person name="Goldberg J."/>
            <person name="Griggs A."/>
            <person name="Gujja S."/>
            <person name="Heilman E."/>
            <person name="Heiman D."/>
            <person name="Howarth C."/>
            <person name="Mehta T."/>
            <person name="Neiman D."/>
            <person name="Pearson M."/>
            <person name="Roberts A."/>
            <person name="Saif S."/>
            <person name="Shea T."/>
            <person name="Shenoy N."/>
            <person name="Sisk P."/>
            <person name="Stolte C."/>
            <person name="Sykes S."/>
            <person name="White J."/>
            <person name="Yandava C."/>
            <person name="Burger G."/>
            <person name="Gray M.W."/>
            <person name="Holland P.W.H."/>
            <person name="King N."/>
            <person name="Lang F.B.F."/>
            <person name="Roger A.J."/>
            <person name="Ruiz-Trillo I."/>
            <person name="Haas B."/>
            <person name="Nusbaum C."/>
            <person name="Birren B."/>
        </authorList>
    </citation>
    <scope>NUCLEOTIDE SEQUENCE [LARGE SCALE GENOMIC DNA]</scope>
    <source>
        <strain evidence="9 10">JP610</strain>
    </source>
</reference>
<accession>A0A0L0G4I3</accession>
<dbReference type="GeneID" id="25904555"/>
<evidence type="ECO:0000313" key="10">
    <source>
        <dbReference type="Proteomes" id="UP000054560"/>
    </source>
</evidence>
<dbReference type="GO" id="GO:0050086">
    <property type="term" value="F:mannitol 2-dehydrogenase activity"/>
    <property type="evidence" value="ECO:0007669"/>
    <property type="project" value="UniProtKB-EC"/>
</dbReference>
<feature type="compositionally biased region" description="Polar residues" evidence="6">
    <location>
        <begin position="87"/>
        <end position="102"/>
    </location>
</feature>
<dbReference type="Gene3D" id="1.10.1040.10">
    <property type="entry name" value="N-(1-d-carboxylethyl)-l-norvaline Dehydrogenase, domain 2"/>
    <property type="match status" value="1"/>
</dbReference>
<protein>
    <recommendedName>
        <fullName evidence="4">mannitol 2-dehydrogenase</fullName>
        <ecNumber evidence="4">1.1.1.67</ecNumber>
    </recommendedName>
</protein>
<keyword evidence="2" id="KW-0560">Oxidoreductase</keyword>
<dbReference type="Gene3D" id="3.40.50.720">
    <property type="entry name" value="NAD(P)-binding Rossmann-like Domain"/>
    <property type="match status" value="1"/>
</dbReference>
<dbReference type="GO" id="GO:0019594">
    <property type="term" value="P:mannitol metabolic process"/>
    <property type="evidence" value="ECO:0007669"/>
    <property type="project" value="InterPro"/>
</dbReference>
<name>A0A0L0G4I3_9EUKA</name>
<dbReference type="PRINTS" id="PR00084">
    <property type="entry name" value="MTLDHDRGNASE"/>
</dbReference>
<feature type="compositionally biased region" description="Pro residues" evidence="6">
    <location>
        <begin position="1"/>
        <end position="18"/>
    </location>
</feature>
<evidence type="ECO:0000256" key="5">
    <source>
        <dbReference type="ARBA" id="ARBA00047733"/>
    </source>
</evidence>
<dbReference type="SUPFAM" id="SSF48179">
    <property type="entry name" value="6-phosphogluconate dehydrogenase C-terminal domain-like"/>
    <property type="match status" value="1"/>
</dbReference>
<dbReference type="InterPro" id="IPR036291">
    <property type="entry name" value="NAD(P)-bd_dom_sf"/>
</dbReference>
<keyword evidence="10" id="KW-1185">Reference proteome</keyword>
<dbReference type="InterPro" id="IPR013131">
    <property type="entry name" value="Mannitol_DH_N"/>
</dbReference>
<dbReference type="PANTHER" id="PTHR43362:SF1">
    <property type="entry name" value="MANNITOL DEHYDROGENASE 2-RELATED"/>
    <property type="match status" value="1"/>
</dbReference>
<dbReference type="InterPro" id="IPR013328">
    <property type="entry name" value="6PGD_dom2"/>
</dbReference>
<dbReference type="EMBL" id="KQ241814">
    <property type="protein sequence ID" value="KNC83721.1"/>
    <property type="molecule type" value="Genomic_DNA"/>
</dbReference>
<evidence type="ECO:0000259" key="7">
    <source>
        <dbReference type="Pfam" id="PF01232"/>
    </source>
</evidence>
<evidence type="ECO:0000256" key="2">
    <source>
        <dbReference type="ARBA" id="ARBA00023002"/>
    </source>
</evidence>
<dbReference type="PROSITE" id="PS00974">
    <property type="entry name" value="MANNITOL_DHGENASE"/>
    <property type="match status" value="1"/>
</dbReference>
<comment type="similarity">
    <text evidence="1">Belongs to the mannitol dehydrogenase family.</text>
</comment>
<dbReference type="EC" id="1.1.1.67" evidence="4"/>
<gene>
    <name evidence="9" type="ORF">SARC_04051</name>
</gene>
<dbReference type="OrthoDB" id="418169at2759"/>
<dbReference type="SUPFAM" id="SSF51735">
    <property type="entry name" value="NAD(P)-binding Rossmann-fold domains"/>
    <property type="match status" value="1"/>
</dbReference>
<organism evidence="9 10">
    <name type="scientific">Sphaeroforma arctica JP610</name>
    <dbReference type="NCBI Taxonomy" id="667725"/>
    <lineage>
        <taxon>Eukaryota</taxon>
        <taxon>Ichthyosporea</taxon>
        <taxon>Ichthyophonida</taxon>
        <taxon>Sphaeroforma</taxon>
    </lineage>
</organism>
<dbReference type="InterPro" id="IPR008927">
    <property type="entry name" value="6-PGluconate_DH-like_C_sf"/>
</dbReference>
<evidence type="ECO:0000259" key="8">
    <source>
        <dbReference type="Pfam" id="PF08125"/>
    </source>
</evidence>
<dbReference type="RefSeq" id="XP_014157623.1">
    <property type="nucleotide sequence ID" value="XM_014302148.1"/>
</dbReference>
<sequence>MMMATPPVPAASLPPAPVPYTNMTPSDPMPLSNNSLGKSREGPPPTPRRYSETKKSDSKKSGRPGPPRPPAPAVVAAEITKDKAAPSSPSVLTHQRKLSNVTPVKMNRSVDQHSMTDQQDDQHHESQPPLPRFVSHSDANQNIVGLDEVALSDSKNAAGIVTTQVKHQESAQGNHHVNGITVQSEGAITLLAGAVGIGTDEASESADEVRTDSAETTETRNRAADSRRNPAIVHIGLGNFVRAHFGRYMQDYNEKAKELGLQQWDIRAVDRDSPRTRDLIEYFDESNYTYDVTALSQEYQGTKTIGAFKELVNMGTSPEIAIEMLADENTKVCSLTVTEKGYSCDLGTGAIIMNPELEHDLTNEGSQKPKSMLGLVVEALRRRMERGHQPLSMMSLDNIPGNGFVFQNAVVGFARLKGCLRLEEWIRTKVYFPNTMVDRITPNTKLASDAVICEPFRQWVVETRFCNDRPQWELLKTKGVNKIILTDDVIPYEHLKVRILNATHSMFAYCAYLCGYRQIDKAMADTRLLYMVQSATRETLTTVHPPEGVDTTEYADLIVERFGNPRVSDAVARVCEDGSMKANSFWKPIIQDHVFADRRFPIMAIGIATWIFYSSGEDGHGHAIEIRDPMMGETLKPIAKQARKDKNVRPFLCQAFGEEIGDNEFVAQQVEYWYGRIVGEGSVDEFLTSMEKELKEVAQADEVPAEVAEITEPISARPPELRRRFSEHIDSLDMAAELSLDFSEMRADSEDEEMELVSAH</sequence>
<dbReference type="AlphaFoldDB" id="A0A0L0G4I3"/>
<feature type="region of interest" description="Disordered" evidence="6">
    <location>
        <begin position="1"/>
        <end position="136"/>
    </location>
</feature>